<dbReference type="Proteomes" id="UP001501480">
    <property type="component" value="Unassembled WGS sequence"/>
</dbReference>
<evidence type="ECO:0000313" key="3">
    <source>
        <dbReference type="Proteomes" id="UP001501480"/>
    </source>
</evidence>
<dbReference type="RefSeq" id="WP_344329659.1">
    <property type="nucleotide sequence ID" value="NZ_BAAAPY010000012.1"/>
</dbReference>
<evidence type="ECO:0000256" key="1">
    <source>
        <dbReference type="SAM" id="Phobius"/>
    </source>
</evidence>
<proteinExistence type="predicted"/>
<evidence type="ECO:0000313" key="2">
    <source>
        <dbReference type="EMBL" id="GAA2084114.1"/>
    </source>
</evidence>
<comment type="caution">
    <text evidence="2">The sequence shown here is derived from an EMBL/GenBank/DDBJ whole genome shotgun (WGS) entry which is preliminary data.</text>
</comment>
<name>A0ABN2W8W5_9ACTN</name>
<feature type="transmembrane region" description="Helical" evidence="1">
    <location>
        <begin position="49"/>
        <end position="70"/>
    </location>
</feature>
<keyword evidence="1" id="KW-0472">Membrane</keyword>
<sequence>MGPEQALLVVTAAHLGFQLTVSAVVYPALADVADDLWPRAHAAHSRRIAALVVLVYGALLLVLGWALVVLPLGTGLVLAVCGSGSSLLTTVAVAAPTHGRLGGGRTPELVRRLLRADRVRTVGATVALVGALLV</sequence>
<protein>
    <submittedName>
        <fullName evidence="2">Uncharacterized protein</fullName>
    </submittedName>
</protein>
<accession>A0ABN2W8W5</accession>
<reference evidence="2 3" key="1">
    <citation type="journal article" date="2019" name="Int. J. Syst. Evol. Microbiol.">
        <title>The Global Catalogue of Microorganisms (GCM) 10K type strain sequencing project: providing services to taxonomists for standard genome sequencing and annotation.</title>
        <authorList>
            <consortium name="The Broad Institute Genomics Platform"/>
            <consortium name="The Broad Institute Genome Sequencing Center for Infectious Disease"/>
            <person name="Wu L."/>
            <person name="Ma J."/>
        </authorList>
    </citation>
    <scope>NUCLEOTIDE SEQUENCE [LARGE SCALE GENOMIC DNA]</scope>
    <source>
        <strain evidence="2 3">JCM 15749</strain>
    </source>
</reference>
<keyword evidence="1" id="KW-1133">Transmembrane helix</keyword>
<gene>
    <name evidence="2" type="ORF">GCM10009821_26780</name>
</gene>
<keyword evidence="3" id="KW-1185">Reference proteome</keyword>
<keyword evidence="1" id="KW-0812">Transmembrane</keyword>
<feature type="transmembrane region" description="Helical" evidence="1">
    <location>
        <begin position="6"/>
        <end position="29"/>
    </location>
</feature>
<dbReference type="EMBL" id="BAAAPY010000012">
    <property type="protein sequence ID" value="GAA2084114.1"/>
    <property type="molecule type" value="Genomic_DNA"/>
</dbReference>
<organism evidence="2 3">
    <name type="scientific">Aeromicrobium halocynthiae</name>
    <dbReference type="NCBI Taxonomy" id="560557"/>
    <lineage>
        <taxon>Bacteria</taxon>
        <taxon>Bacillati</taxon>
        <taxon>Actinomycetota</taxon>
        <taxon>Actinomycetes</taxon>
        <taxon>Propionibacteriales</taxon>
        <taxon>Nocardioidaceae</taxon>
        <taxon>Aeromicrobium</taxon>
    </lineage>
</organism>
<feature type="transmembrane region" description="Helical" evidence="1">
    <location>
        <begin position="76"/>
        <end position="95"/>
    </location>
</feature>